<feature type="region of interest" description="Disordered" evidence="1">
    <location>
        <begin position="33"/>
        <end position="58"/>
    </location>
</feature>
<proteinExistence type="predicted"/>
<dbReference type="PROSITE" id="PS51257">
    <property type="entry name" value="PROKAR_LIPOPROTEIN"/>
    <property type="match status" value="1"/>
</dbReference>
<sequence length="142" mass="15318">MESVRNSLKNGKAAKAVLFGLPLIVVLACSSGSGGSDEESTGKQKDSSKSAPGDVGNWDILNKPTFGTEYGTWKIVDLKVKNVSKEDDEPWLEIRLTNKKNDLVATFDCVGNTVNPGQTTTLQCSSMDKVAPYTDYEIKNAV</sequence>
<name>A0ABP7IK63_9ACTN</name>
<dbReference type="RefSeq" id="WP_344775404.1">
    <property type="nucleotide sequence ID" value="NZ_BAABAH010000007.1"/>
</dbReference>
<comment type="caution">
    <text evidence="2">The sequence shown here is derived from an EMBL/GenBank/DDBJ whole genome shotgun (WGS) entry which is preliminary data.</text>
</comment>
<evidence type="ECO:0000313" key="3">
    <source>
        <dbReference type="Proteomes" id="UP001501821"/>
    </source>
</evidence>
<reference evidence="3" key="1">
    <citation type="journal article" date="2019" name="Int. J. Syst. Evol. Microbiol.">
        <title>The Global Catalogue of Microorganisms (GCM) 10K type strain sequencing project: providing services to taxonomists for standard genome sequencing and annotation.</title>
        <authorList>
            <consortium name="The Broad Institute Genomics Platform"/>
            <consortium name="The Broad Institute Genome Sequencing Center for Infectious Disease"/>
            <person name="Wu L."/>
            <person name="Ma J."/>
        </authorList>
    </citation>
    <scope>NUCLEOTIDE SEQUENCE [LARGE SCALE GENOMIC DNA]</scope>
    <source>
        <strain evidence="3">JCM 16953</strain>
    </source>
</reference>
<evidence type="ECO:0000313" key="2">
    <source>
        <dbReference type="EMBL" id="GAA3820419.1"/>
    </source>
</evidence>
<accession>A0ABP7IK63</accession>
<protein>
    <submittedName>
        <fullName evidence="2">Uncharacterized protein</fullName>
    </submittedName>
</protein>
<evidence type="ECO:0000256" key="1">
    <source>
        <dbReference type="SAM" id="MobiDB-lite"/>
    </source>
</evidence>
<dbReference type="EMBL" id="BAABAH010000007">
    <property type="protein sequence ID" value="GAA3820419.1"/>
    <property type="molecule type" value="Genomic_DNA"/>
</dbReference>
<keyword evidence="3" id="KW-1185">Reference proteome</keyword>
<dbReference type="Proteomes" id="UP001501821">
    <property type="component" value="Unassembled WGS sequence"/>
</dbReference>
<gene>
    <name evidence="2" type="ORF">GCM10022242_22590</name>
</gene>
<organism evidence="2 3">
    <name type="scientific">Nocardioides panacisoli</name>
    <dbReference type="NCBI Taxonomy" id="627624"/>
    <lineage>
        <taxon>Bacteria</taxon>
        <taxon>Bacillati</taxon>
        <taxon>Actinomycetota</taxon>
        <taxon>Actinomycetes</taxon>
        <taxon>Propionibacteriales</taxon>
        <taxon>Nocardioidaceae</taxon>
        <taxon>Nocardioides</taxon>
    </lineage>
</organism>